<protein>
    <recommendedName>
        <fullName evidence="5">Nudix hydrolase domain-containing protein</fullName>
    </recommendedName>
</protein>
<evidence type="ECO:0000256" key="1">
    <source>
        <dbReference type="ARBA" id="ARBA00001946"/>
    </source>
</evidence>
<dbReference type="GO" id="GO:0005634">
    <property type="term" value="C:nucleus"/>
    <property type="evidence" value="ECO:0007669"/>
    <property type="project" value="TreeGrafter"/>
</dbReference>
<evidence type="ECO:0000259" key="5">
    <source>
        <dbReference type="PROSITE" id="PS51462"/>
    </source>
</evidence>
<comment type="caution">
    <text evidence="6">The sequence shown here is derived from an EMBL/GenBank/DDBJ whole genome shotgun (WGS) entry which is preliminary data.</text>
</comment>
<dbReference type="AlphaFoldDB" id="A0A3R7YYY8"/>
<dbReference type="InterPro" id="IPR047198">
    <property type="entry name" value="DDP-like_NUDIX"/>
</dbReference>
<sequence>MMENSITNNDLSSNVVVESNKERPTGLYQDLPWNDLKRHSSRLLQSRVGRDKQRYDGKIRLLACIVVSRRPVDSNENEFLLISSSKHPTQWILPKGGWENDESIVESALREANEEAGGNPCRFYGYKLQVKEVFQDWAENTRQRKWVRGMEVPLESLELFTTDKELEMLMIQVSFDEARALLQHRPELVEMVSRAAAL</sequence>
<dbReference type="GO" id="GO:0016462">
    <property type="term" value="F:pyrophosphatase activity"/>
    <property type="evidence" value="ECO:0007669"/>
    <property type="project" value="InterPro"/>
</dbReference>
<dbReference type="PROSITE" id="PS51462">
    <property type="entry name" value="NUDIX"/>
    <property type="match status" value="1"/>
</dbReference>
<evidence type="ECO:0000256" key="3">
    <source>
        <dbReference type="ARBA" id="ARBA00022801"/>
    </source>
</evidence>
<reference evidence="6 7" key="1">
    <citation type="submission" date="2018-06" db="EMBL/GenBank/DDBJ databases">
        <title>Comparative genomics of downy mildews reveals potential adaptations to biotrophy.</title>
        <authorList>
            <person name="Fletcher K."/>
            <person name="Klosterman S.J."/>
            <person name="Derevnina L."/>
            <person name="Martin F."/>
            <person name="Koike S."/>
            <person name="Reyes Chin-Wo S."/>
            <person name="Mou B."/>
            <person name="Michelmore R."/>
        </authorList>
    </citation>
    <scope>NUCLEOTIDE SEQUENCE [LARGE SCALE GENOMIC DNA]</scope>
    <source>
        <strain evidence="6 7">R13</strain>
    </source>
</reference>
<dbReference type="SUPFAM" id="SSF55811">
    <property type="entry name" value="Nudix"/>
    <property type="match status" value="1"/>
</dbReference>
<dbReference type="GO" id="GO:0005737">
    <property type="term" value="C:cytoplasm"/>
    <property type="evidence" value="ECO:0007669"/>
    <property type="project" value="TreeGrafter"/>
</dbReference>
<dbReference type="GO" id="GO:0046872">
    <property type="term" value="F:metal ion binding"/>
    <property type="evidence" value="ECO:0007669"/>
    <property type="project" value="UniProtKB-KW"/>
</dbReference>
<dbReference type="CDD" id="cd04666">
    <property type="entry name" value="NUDIX_DIPP2_like_Nudt4"/>
    <property type="match status" value="1"/>
</dbReference>
<evidence type="ECO:0000313" key="7">
    <source>
        <dbReference type="Proteomes" id="UP000286097"/>
    </source>
</evidence>
<dbReference type="Proteomes" id="UP000286097">
    <property type="component" value="Unassembled WGS sequence"/>
</dbReference>
<evidence type="ECO:0000313" key="6">
    <source>
        <dbReference type="EMBL" id="RQM15890.1"/>
    </source>
</evidence>
<keyword evidence="4" id="KW-0460">Magnesium</keyword>
<dbReference type="PANTHER" id="PTHR12629:SF0">
    <property type="entry name" value="DIPHOSPHOINOSITOL-POLYPHOSPHATE DIPHOSPHATASE"/>
    <property type="match status" value="1"/>
</dbReference>
<dbReference type="VEuPathDB" id="FungiDB:DD237_005535"/>
<keyword evidence="2" id="KW-0479">Metal-binding</keyword>
<comment type="cofactor">
    <cofactor evidence="1">
        <name>Mg(2+)</name>
        <dbReference type="ChEBI" id="CHEBI:18420"/>
    </cofactor>
</comment>
<accession>A0A3R7YYY8</accession>
<evidence type="ECO:0000256" key="2">
    <source>
        <dbReference type="ARBA" id="ARBA00022723"/>
    </source>
</evidence>
<dbReference type="InterPro" id="IPR015797">
    <property type="entry name" value="NUDIX_hydrolase-like_dom_sf"/>
</dbReference>
<dbReference type="EMBL" id="QKXF01000139">
    <property type="protein sequence ID" value="RQM15890.1"/>
    <property type="molecule type" value="Genomic_DNA"/>
</dbReference>
<organism evidence="6 7">
    <name type="scientific">Peronospora effusa</name>
    <dbReference type="NCBI Taxonomy" id="542832"/>
    <lineage>
        <taxon>Eukaryota</taxon>
        <taxon>Sar</taxon>
        <taxon>Stramenopiles</taxon>
        <taxon>Oomycota</taxon>
        <taxon>Peronosporomycetes</taxon>
        <taxon>Peronosporales</taxon>
        <taxon>Peronosporaceae</taxon>
        <taxon>Peronospora</taxon>
    </lineage>
</organism>
<dbReference type="Gene3D" id="3.90.79.10">
    <property type="entry name" value="Nucleoside Triphosphate Pyrophosphohydrolase"/>
    <property type="match status" value="1"/>
</dbReference>
<dbReference type="Pfam" id="PF00293">
    <property type="entry name" value="NUDIX"/>
    <property type="match status" value="1"/>
</dbReference>
<feature type="domain" description="Nudix hydrolase" evidence="5">
    <location>
        <begin position="57"/>
        <end position="195"/>
    </location>
</feature>
<evidence type="ECO:0000256" key="4">
    <source>
        <dbReference type="ARBA" id="ARBA00022842"/>
    </source>
</evidence>
<keyword evidence="3" id="KW-0378">Hydrolase</keyword>
<name>A0A3R7YYY8_9STRA</name>
<gene>
    <name evidence="6" type="ORF">DD237_005535</name>
</gene>
<dbReference type="InterPro" id="IPR000086">
    <property type="entry name" value="NUDIX_hydrolase_dom"/>
</dbReference>
<proteinExistence type="predicted"/>
<dbReference type="PANTHER" id="PTHR12629">
    <property type="entry name" value="DIPHOSPHOINOSITOL POLYPHOSPHATE PHOSPHOHYDROLASE"/>
    <property type="match status" value="1"/>
</dbReference>